<evidence type="ECO:0000313" key="1">
    <source>
        <dbReference type="EMBL" id="MSS28027.1"/>
    </source>
</evidence>
<proteinExistence type="predicted"/>
<dbReference type="Proteomes" id="UP000477488">
    <property type="component" value="Unassembled WGS sequence"/>
</dbReference>
<evidence type="ECO:0000313" key="2">
    <source>
        <dbReference type="Proteomes" id="UP000477488"/>
    </source>
</evidence>
<name>A0A6L5XLD5_9BACT</name>
<organism evidence="1 2">
    <name type="scientific">Desulfovibrio porci</name>
    <dbReference type="NCBI Taxonomy" id="2605782"/>
    <lineage>
        <taxon>Bacteria</taxon>
        <taxon>Pseudomonadati</taxon>
        <taxon>Thermodesulfobacteriota</taxon>
        <taxon>Desulfovibrionia</taxon>
        <taxon>Desulfovibrionales</taxon>
        <taxon>Desulfovibrionaceae</taxon>
        <taxon>Desulfovibrio</taxon>
    </lineage>
</organism>
<gene>
    <name evidence="1" type="ORF">FYJ44_08230</name>
</gene>
<sequence>MCGQWDFTKPLQPNDVPKDLAAVFEKTMNSLCGASYKMLQLSGSQAGARNFLFICEQTLVTNPPVRHYVTVLLHLEGAGDKASIVNIARFY</sequence>
<comment type="caution">
    <text evidence="1">The sequence shown here is derived from an EMBL/GenBank/DDBJ whole genome shotgun (WGS) entry which is preliminary data.</text>
</comment>
<dbReference type="EMBL" id="VUMH01000007">
    <property type="protein sequence ID" value="MSS28027.1"/>
    <property type="molecule type" value="Genomic_DNA"/>
</dbReference>
<accession>A0A6L5XLD5</accession>
<dbReference type="AlphaFoldDB" id="A0A6L5XLD5"/>
<protein>
    <submittedName>
        <fullName evidence="1">Uncharacterized protein</fullName>
    </submittedName>
</protein>
<keyword evidence="2" id="KW-1185">Reference proteome</keyword>
<reference evidence="1 2" key="1">
    <citation type="submission" date="2019-09" db="EMBL/GenBank/DDBJ databases">
        <title>In-depth cultivation of the pig gut microbiome towards novel bacterial diversity and tailored functional studies.</title>
        <authorList>
            <person name="Wylensek D."/>
            <person name="Hitch T.C.A."/>
            <person name="Clavel T."/>
        </authorList>
    </citation>
    <scope>NUCLEOTIDE SEQUENCE [LARGE SCALE GENOMIC DNA]</scope>
    <source>
        <strain evidence="1 2">PG-178-WT-4</strain>
    </source>
</reference>
<dbReference type="RefSeq" id="WP_154511048.1">
    <property type="nucleotide sequence ID" value="NZ_DBFWWU010000086.1"/>
</dbReference>